<protein>
    <submittedName>
        <fullName evidence="2">Uncharacterized protein</fullName>
    </submittedName>
</protein>
<feature type="signal peptide" evidence="1">
    <location>
        <begin position="1"/>
        <end position="21"/>
    </location>
</feature>
<dbReference type="OrthoDB" id="8454614at2"/>
<name>A0A1M5VKE1_9RHOB</name>
<dbReference type="RefSeq" id="WP_072779318.1">
    <property type="nucleotide sequence ID" value="NZ_FQXC01000004.1"/>
</dbReference>
<accession>A0A1M5VKE1</accession>
<sequence length="106" mass="10605">MPSFTKLALGLIASAALTACVEDTGDAAPPAATPAASSFSTPEERACLRDVASTTGNSDVYVVSSEFSQAGTNVTIGVGSTGRWSCTAFSDGTTANIMSTTGEGFL</sequence>
<evidence type="ECO:0000256" key="1">
    <source>
        <dbReference type="SAM" id="SignalP"/>
    </source>
</evidence>
<keyword evidence="1" id="KW-0732">Signal</keyword>
<dbReference type="Proteomes" id="UP000184221">
    <property type="component" value="Unassembled WGS sequence"/>
</dbReference>
<evidence type="ECO:0000313" key="3">
    <source>
        <dbReference type="Proteomes" id="UP000184221"/>
    </source>
</evidence>
<organism evidence="2 3">
    <name type="scientific">Marivita hallyeonensis</name>
    <dbReference type="NCBI Taxonomy" id="996342"/>
    <lineage>
        <taxon>Bacteria</taxon>
        <taxon>Pseudomonadati</taxon>
        <taxon>Pseudomonadota</taxon>
        <taxon>Alphaproteobacteria</taxon>
        <taxon>Rhodobacterales</taxon>
        <taxon>Roseobacteraceae</taxon>
        <taxon>Marivita</taxon>
    </lineage>
</organism>
<dbReference type="AlphaFoldDB" id="A0A1M5VKE1"/>
<dbReference type="PROSITE" id="PS51257">
    <property type="entry name" value="PROKAR_LIPOPROTEIN"/>
    <property type="match status" value="1"/>
</dbReference>
<feature type="chain" id="PRO_5012748159" evidence="1">
    <location>
        <begin position="22"/>
        <end position="106"/>
    </location>
</feature>
<dbReference type="EMBL" id="FQXC01000004">
    <property type="protein sequence ID" value="SHH75524.1"/>
    <property type="molecule type" value="Genomic_DNA"/>
</dbReference>
<reference evidence="2 3" key="1">
    <citation type="submission" date="2016-11" db="EMBL/GenBank/DDBJ databases">
        <authorList>
            <person name="Jaros S."/>
            <person name="Januszkiewicz K."/>
            <person name="Wedrychowicz H."/>
        </authorList>
    </citation>
    <scope>NUCLEOTIDE SEQUENCE [LARGE SCALE GENOMIC DNA]</scope>
    <source>
        <strain evidence="2 3">DSM 29431</strain>
    </source>
</reference>
<proteinExistence type="predicted"/>
<keyword evidence="3" id="KW-1185">Reference proteome</keyword>
<dbReference type="STRING" id="996342.SAMN05443551_2912"/>
<evidence type="ECO:0000313" key="2">
    <source>
        <dbReference type="EMBL" id="SHH75524.1"/>
    </source>
</evidence>
<gene>
    <name evidence="2" type="ORF">SAMN05443551_2912</name>
</gene>